<evidence type="ECO:0000313" key="3">
    <source>
        <dbReference type="Proteomes" id="UP000240717"/>
    </source>
</evidence>
<dbReference type="Gene3D" id="1.10.10.60">
    <property type="entry name" value="Homeodomain-like"/>
    <property type="match status" value="1"/>
</dbReference>
<reference evidence="2 3" key="1">
    <citation type="journal article" date="2016" name="Front. Microbiol.">
        <title>Comprehensive Phylogenetic Analysis of Bovine Non-aureus Staphylococci Species Based on Whole-Genome Sequencing.</title>
        <authorList>
            <person name="Naushad S."/>
            <person name="Barkema H.W."/>
            <person name="Luby C."/>
            <person name="Condas L.A."/>
            <person name="Nobrega D.B."/>
            <person name="Carson D.A."/>
            <person name="De Buck J."/>
        </authorList>
    </citation>
    <scope>NUCLEOTIDE SEQUENCE [LARGE SCALE GENOMIC DNA]</scope>
    <source>
        <strain evidence="2 3">SNUC 2993</strain>
    </source>
</reference>
<evidence type="ECO:0000313" key="2">
    <source>
        <dbReference type="EMBL" id="PTI50884.1"/>
    </source>
</evidence>
<organism evidence="2 3">
    <name type="scientific">Staphylococcus warneri</name>
    <dbReference type="NCBI Taxonomy" id="1292"/>
    <lineage>
        <taxon>Bacteria</taxon>
        <taxon>Bacillati</taxon>
        <taxon>Bacillota</taxon>
        <taxon>Bacilli</taxon>
        <taxon>Bacillales</taxon>
        <taxon>Staphylococcaceae</taxon>
        <taxon>Staphylococcus</taxon>
    </lineage>
</organism>
<dbReference type="InterPro" id="IPR024978">
    <property type="entry name" value="Homeodomain_phBC6A51-type"/>
</dbReference>
<name>A0A2T4Q045_STAWA</name>
<dbReference type="Proteomes" id="UP000240717">
    <property type="component" value="Unassembled WGS sequence"/>
</dbReference>
<evidence type="ECO:0000259" key="1">
    <source>
        <dbReference type="Pfam" id="PF13022"/>
    </source>
</evidence>
<dbReference type="EMBL" id="PZEV01000020">
    <property type="protein sequence ID" value="PTI50884.1"/>
    <property type="molecule type" value="Genomic_DNA"/>
</dbReference>
<dbReference type="AlphaFoldDB" id="A0A2T4Q045"/>
<dbReference type="RefSeq" id="WP_107532876.1">
    <property type="nucleotide sequence ID" value="NZ_JAMATN010000007.1"/>
</dbReference>
<dbReference type="Pfam" id="PF13022">
    <property type="entry name" value="HTH_Tnp_1_2"/>
    <property type="match status" value="1"/>
</dbReference>
<sequence length="126" mass="14597">MTNMLNNANFEDYLKLSEKQQEYIRLKNETKKTDKQIAKEISIDTTTISRWKRKEDFRVGLRGYQSEYLANTVPKAIQTMIDLLGAKSELVRFQASKDILDRTGYNPVDKQEVESSATVIFHDSTD</sequence>
<comment type="caution">
    <text evidence="2">The sequence shown here is derived from an EMBL/GenBank/DDBJ whole genome shotgun (WGS) entry which is preliminary data.</text>
</comment>
<accession>A0A2T4Q045</accession>
<dbReference type="GO" id="GO:0003677">
    <property type="term" value="F:DNA binding"/>
    <property type="evidence" value="ECO:0007669"/>
    <property type="project" value="UniProtKB-KW"/>
</dbReference>
<gene>
    <name evidence="2" type="ORF">BU085_07070</name>
</gene>
<keyword evidence="2" id="KW-0238">DNA-binding</keyword>
<protein>
    <submittedName>
        <fullName evidence="2">DNA-binding protein</fullName>
    </submittedName>
</protein>
<proteinExistence type="predicted"/>
<feature type="domain" description="Homeodomain phBC6A51-type" evidence="1">
    <location>
        <begin position="14"/>
        <end position="114"/>
    </location>
</feature>